<evidence type="ECO:0000256" key="6">
    <source>
        <dbReference type="ARBA" id="ARBA00022840"/>
    </source>
</evidence>
<dbReference type="InterPro" id="IPR007694">
    <property type="entry name" value="DNA_helicase_DnaB-like_C"/>
</dbReference>
<evidence type="ECO:0000256" key="5">
    <source>
        <dbReference type="ARBA" id="ARBA00022806"/>
    </source>
</evidence>
<evidence type="ECO:0000256" key="9">
    <source>
        <dbReference type="ARBA" id="ARBA00044969"/>
    </source>
</evidence>
<reference evidence="12" key="1">
    <citation type="submission" date="2015-02" db="EMBL/GenBank/DDBJ databases">
        <title>A novel member of the family Ruminococcaceae isolated from human feces.</title>
        <authorList>
            <person name="Shkoporov A.N."/>
            <person name="Chaplin A.V."/>
            <person name="Motuzova O.V."/>
            <person name="Kafarskaia L.I."/>
            <person name="Khokhlova E.V."/>
            <person name="Efimov B.A."/>
        </authorList>
    </citation>
    <scope>NUCLEOTIDE SEQUENCE [LARGE SCALE GENOMIC DNA]</scope>
    <source>
        <strain evidence="12">585-1</strain>
    </source>
</reference>
<dbReference type="Gene3D" id="3.40.50.300">
    <property type="entry name" value="P-loop containing nucleotide triphosphate hydrolases"/>
    <property type="match status" value="1"/>
</dbReference>
<protein>
    <recommendedName>
        <fullName evidence="9">DNA 5'-3' helicase</fullName>
        <ecNumber evidence="9">5.6.2.3</ecNumber>
    </recommendedName>
</protein>
<dbReference type="InterPro" id="IPR027417">
    <property type="entry name" value="P-loop_NTPase"/>
</dbReference>
<dbReference type="PANTHER" id="PTHR30153">
    <property type="entry name" value="REPLICATIVE DNA HELICASE DNAB"/>
    <property type="match status" value="1"/>
</dbReference>
<keyword evidence="8" id="KW-0413">Isomerase</keyword>
<evidence type="ECO:0000256" key="8">
    <source>
        <dbReference type="ARBA" id="ARBA00023235"/>
    </source>
</evidence>
<evidence type="ECO:0000256" key="7">
    <source>
        <dbReference type="ARBA" id="ARBA00023125"/>
    </source>
</evidence>
<evidence type="ECO:0000256" key="3">
    <source>
        <dbReference type="ARBA" id="ARBA00022741"/>
    </source>
</evidence>
<keyword evidence="4" id="KW-0378">Hydrolase</keyword>
<sequence length="413" mass="45524">MVQAEQSVIGCLMMAPELLDKARAVLSPAMFEAQPLARIFSCMLELKKAGTPVDAVTVVSRLGDGYEAVIRECACIAPRIGTFPQYAAIVLDAWRERTLVTELQSLAISGRTADEMTAELERMAARQRSIMQKVHSASEQTFGEAVAQAYRDLLKPDTSLKTDWKHFNDVLGGLQRGCLYIIAARPGDGKTDFALHLAVQLAKRCRVDYRSLEMTKEQLVHRVLSRVCMINSTRFRDHDLDENAQKRIGIAAARMGDLHLVMDDTPGVSAGDVEAKLASGKPDVMFIDYLGLMRGDAAGNKPLWQITGEITHALKESARRHGAAVVALVQLARAADRQKEPALSDLKGGSDIEADADGVIFMRPQKTGEFLSGDDAWPVEAVIAKNRHGGVGRLRFNWQPQYHNYVPTDNTRR</sequence>
<dbReference type="GO" id="GO:0006260">
    <property type="term" value="P:DNA replication"/>
    <property type="evidence" value="ECO:0007669"/>
    <property type="project" value="UniProtKB-KW"/>
</dbReference>
<dbReference type="AlphaFoldDB" id="A0A0D8IU01"/>
<evidence type="ECO:0000259" key="11">
    <source>
        <dbReference type="PROSITE" id="PS51199"/>
    </source>
</evidence>
<evidence type="ECO:0000256" key="4">
    <source>
        <dbReference type="ARBA" id="ARBA00022801"/>
    </source>
</evidence>
<accession>A0A0D8IU01</accession>
<evidence type="ECO:0000256" key="10">
    <source>
        <dbReference type="ARBA" id="ARBA00048954"/>
    </source>
</evidence>
<dbReference type="SUPFAM" id="SSF48024">
    <property type="entry name" value="N-terminal domain of DnaB helicase"/>
    <property type="match status" value="1"/>
</dbReference>
<keyword evidence="5" id="KW-0347">Helicase</keyword>
<dbReference type="Proteomes" id="UP000032483">
    <property type="component" value="Unassembled WGS sequence"/>
</dbReference>
<keyword evidence="13" id="KW-1185">Reference proteome</keyword>
<dbReference type="GO" id="GO:0003677">
    <property type="term" value="F:DNA binding"/>
    <property type="evidence" value="ECO:0007669"/>
    <property type="project" value="UniProtKB-KW"/>
</dbReference>
<dbReference type="GO" id="GO:0043139">
    <property type="term" value="F:5'-3' DNA helicase activity"/>
    <property type="evidence" value="ECO:0007669"/>
    <property type="project" value="UniProtKB-EC"/>
</dbReference>
<dbReference type="InterPro" id="IPR016136">
    <property type="entry name" value="DNA_helicase_N/primase_C"/>
</dbReference>
<keyword evidence="2" id="KW-0235">DNA replication</keyword>
<dbReference type="Pfam" id="PF00772">
    <property type="entry name" value="DnaB"/>
    <property type="match status" value="1"/>
</dbReference>
<comment type="similarity">
    <text evidence="1">Belongs to the helicase family. DnaB subfamily.</text>
</comment>
<keyword evidence="3" id="KW-0547">Nucleotide-binding</keyword>
<evidence type="ECO:0000313" key="13">
    <source>
        <dbReference type="Proteomes" id="UP000032483"/>
    </source>
</evidence>
<evidence type="ECO:0000313" key="12">
    <source>
        <dbReference type="EMBL" id="KJF38170.1"/>
    </source>
</evidence>
<dbReference type="EMBL" id="JXXK01000073">
    <property type="protein sequence ID" value="KJF38170.1"/>
    <property type="molecule type" value="Genomic_DNA"/>
</dbReference>
<dbReference type="InterPro" id="IPR036185">
    <property type="entry name" value="DNA_heli_DnaB-like_N_sf"/>
</dbReference>
<name>A0A0D8IU01_9FIRM</name>
<dbReference type="InterPro" id="IPR007693">
    <property type="entry name" value="DNA_helicase_DnaB-like_N"/>
</dbReference>
<dbReference type="GO" id="GO:0016787">
    <property type="term" value="F:hydrolase activity"/>
    <property type="evidence" value="ECO:0007669"/>
    <property type="project" value="UniProtKB-KW"/>
</dbReference>
<proteinExistence type="inferred from homology"/>
<dbReference type="SUPFAM" id="SSF52540">
    <property type="entry name" value="P-loop containing nucleoside triphosphate hydrolases"/>
    <property type="match status" value="1"/>
</dbReference>
<keyword evidence="6" id="KW-0067">ATP-binding</keyword>
<comment type="caution">
    <text evidence="12">The sequence shown here is derived from an EMBL/GenBank/DDBJ whole genome shotgun (WGS) entry which is preliminary data.</text>
</comment>
<gene>
    <name evidence="12" type="ORF">TQ39_19670</name>
</gene>
<feature type="domain" description="SF4 helicase" evidence="11">
    <location>
        <begin position="153"/>
        <end position="412"/>
    </location>
</feature>
<dbReference type="Pfam" id="PF03796">
    <property type="entry name" value="DnaB_C"/>
    <property type="match status" value="1"/>
</dbReference>
<evidence type="ECO:0000256" key="1">
    <source>
        <dbReference type="ARBA" id="ARBA00008428"/>
    </source>
</evidence>
<evidence type="ECO:0000256" key="2">
    <source>
        <dbReference type="ARBA" id="ARBA00022705"/>
    </source>
</evidence>
<dbReference type="GeneID" id="42858743"/>
<keyword evidence="7" id="KW-0238">DNA-binding</keyword>
<dbReference type="EC" id="5.6.2.3" evidence="9"/>
<dbReference type="PANTHER" id="PTHR30153:SF2">
    <property type="entry name" value="REPLICATIVE DNA HELICASE"/>
    <property type="match status" value="1"/>
</dbReference>
<dbReference type="GO" id="GO:0005524">
    <property type="term" value="F:ATP binding"/>
    <property type="evidence" value="ECO:0007669"/>
    <property type="project" value="UniProtKB-KW"/>
</dbReference>
<dbReference type="Gene3D" id="1.10.860.10">
    <property type="entry name" value="DNAb Helicase, Chain A"/>
    <property type="match status" value="1"/>
</dbReference>
<comment type="catalytic activity">
    <reaction evidence="10">
        <text>ATP + H2O = ADP + phosphate + H(+)</text>
        <dbReference type="Rhea" id="RHEA:13065"/>
        <dbReference type="ChEBI" id="CHEBI:15377"/>
        <dbReference type="ChEBI" id="CHEBI:15378"/>
        <dbReference type="ChEBI" id="CHEBI:30616"/>
        <dbReference type="ChEBI" id="CHEBI:43474"/>
        <dbReference type="ChEBI" id="CHEBI:456216"/>
        <dbReference type="EC" id="5.6.2.3"/>
    </reaction>
</comment>
<dbReference type="GO" id="GO:0005829">
    <property type="term" value="C:cytosol"/>
    <property type="evidence" value="ECO:0007669"/>
    <property type="project" value="TreeGrafter"/>
</dbReference>
<dbReference type="RefSeq" id="WP_009322688.1">
    <property type="nucleotide sequence ID" value="NZ_DAWBJP010000119.1"/>
</dbReference>
<organism evidence="12 13">
    <name type="scientific">Ruthenibacterium lactatiformans</name>
    <dbReference type="NCBI Taxonomy" id="1550024"/>
    <lineage>
        <taxon>Bacteria</taxon>
        <taxon>Bacillati</taxon>
        <taxon>Bacillota</taxon>
        <taxon>Clostridia</taxon>
        <taxon>Eubacteriales</taxon>
        <taxon>Oscillospiraceae</taxon>
        <taxon>Ruthenibacterium</taxon>
    </lineage>
</organism>
<dbReference type="PROSITE" id="PS51199">
    <property type="entry name" value="SF4_HELICASE"/>
    <property type="match status" value="1"/>
</dbReference>